<dbReference type="EMBL" id="SZVO01000016">
    <property type="protein sequence ID" value="TKT88196.1"/>
    <property type="molecule type" value="Genomic_DNA"/>
</dbReference>
<keyword evidence="4" id="KW-0732">Signal</keyword>
<evidence type="ECO:0000256" key="4">
    <source>
        <dbReference type="SAM" id="SignalP"/>
    </source>
</evidence>
<comment type="cofactor">
    <cofactor evidence="1">
        <name>Ca(2+)</name>
        <dbReference type="ChEBI" id="CHEBI:29108"/>
    </cofactor>
</comment>
<dbReference type="GO" id="GO:0005975">
    <property type="term" value="P:carbohydrate metabolic process"/>
    <property type="evidence" value="ECO:0007669"/>
    <property type="project" value="InterPro"/>
</dbReference>
<keyword evidence="6" id="KW-1185">Reference proteome</keyword>
<dbReference type="OrthoDB" id="5621785at2"/>
<dbReference type="GO" id="GO:0003824">
    <property type="term" value="F:catalytic activity"/>
    <property type="evidence" value="ECO:0007669"/>
    <property type="project" value="InterPro"/>
</dbReference>
<dbReference type="RefSeq" id="WP_137343310.1">
    <property type="nucleotide sequence ID" value="NZ_BSQH01000008.1"/>
</dbReference>
<evidence type="ECO:0000256" key="1">
    <source>
        <dbReference type="ARBA" id="ARBA00001913"/>
    </source>
</evidence>
<dbReference type="SUPFAM" id="SSF74650">
    <property type="entry name" value="Galactose mutarotase-like"/>
    <property type="match status" value="1"/>
</dbReference>
<protein>
    <recommendedName>
        <fullName evidence="7">DUF4380 domain-containing protein</fullName>
    </recommendedName>
</protein>
<evidence type="ECO:0000256" key="2">
    <source>
        <dbReference type="ARBA" id="ARBA00011245"/>
    </source>
</evidence>
<dbReference type="InterPro" id="IPR011013">
    <property type="entry name" value="Gal_mutarotase_sf_dom"/>
</dbReference>
<keyword evidence="3" id="KW-0106">Calcium</keyword>
<dbReference type="Proteomes" id="UP000304900">
    <property type="component" value="Unassembled WGS sequence"/>
</dbReference>
<dbReference type="AlphaFoldDB" id="A0A4U6CV96"/>
<accession>A0A4U6CV96</accession>
<evidence type="ECO:0008006" key="7">
    <source>
        <dbReference type="Google" id="ProtNLM"/>
    </source>
</evidence>
<organism evidence="5 6">
    <name type="scientific">Dyadobacter frigoris</name>
    <dbReference type="NCBI Taxonomy" id="2576211"/>
    <lineage>
        <taxon>Bacteria</taxon>
        <taxon>Pseudomonadati</taxon>
        <taxon>Bacteroidota</taxon>
        <taxon>Cytophagia</taxon>
        <taxon>Cytophagales</taxon>
        <taxon>Spirosomataceae</taxon>
        <taxon>Dyadobacter</taxon>
    </lineage>
</organism>
<proteinExistence type="predicted"/>
<evidence type="ECO:0000256" key="3">
    <source>
        <dbReference type="ARBA" id="ARBA00022837"/>
    </source>
</evidence>
<evidence type="ECO:0000313" key="5">
    <source>
        <dbReference type="EMBL" id="TKT88196.1"/>
    </source>
</evidence>
<dbReference type="InterPro" id="IPR014718">
    <property type="entry name" value="GH-type_carb-bd"/>
</dbReference>
<reference evidence="5 6" key="1">
    <citation type="submission" date="2019-05" db="EMBL/GenBank/DDBJ databases">
        <title>Dyadobacter AR-3-8 sp. nov., isolated from arctic soil.</title>
        <authorList>
            <person name="Chaudhary D.K."/>
        </authorList>
    </citation>
    <scope>NUCLEOTIDE SEQUENCE [LARGE SCALE GENOMIC DNA]</scope>
    <source>
        <strain evidence="5 6">AR-3-8</strain>
    </source>
</reference>
<dbReference type="GO" id="GO:0030246">
    <property type="term" value="F:carbohydrate binding"/>
    <property type="evidence" value="ECO:0007669"/>
    <property type="project" value="InterPro"/>
</dbReference>
<comment type="caution">
    <text evidence="5">The sequence shown here is derived from an EMBL/GenBank/DDBJ whole genome shotgun (WGS) entry which is preliminary data.</text>
</comment>
<comment type="subunit">
    <text evidence="2">Monomer.</text>
</comment>
<evidence type="ECO:0000313" key="6">
    <source>
        <dbReference type="Proteomes" id="UP000304900"/>
    </source>
</evidence>
<dbReference type="Gene3D" id="2.70.98.10">
    <property type="match status" value="1"/>
</dbReference>
<feature type="chain" id="PRO_5020387896" description="DUF4380 domain-containing protein" evidence="4">
    <location>
        <begin position="22"/>
        <end position="325"/>
    </location>
</feature>
<feature type="signal peptide" evidence="4">
    <location>
        <begin position="1"/>
        <end position="21"/>
    </location>
</feature>
<name>A0A4U6CV96_9BACT</name>
<sequence>MKKKFLSIGLIISLCSGVFTATDFPEADITNGIVKAKLYLPDVSNGYYQGTRFDWSGVIPNLEYQGHTYFGKWFDKYDPKIHDAISGPVEEFVALDYADTKAGSDFVKIGVGVLKKPDDKPYSFATNYEVVNHGKRTVKRKNDIVEFTHELTDETGYGYVYTKIIKLVKGKPELVLEHSLKNTGKKAISTSVYDHNFFMIDNEPTGPGIKITFPFDVAAEGKGFGTIANVEGKSIIYTRPLANKENVFSAGLKGLTSSPKDYDLKIENVKTGAGVKITSDQPIEKLVYWSCPTTACPEPYIKLNVEPGKEVKWKINYEFFTTAKN</sequence>
<gene>
    <name evidence="5" type="ORF">FDK13_27900</name>
</gene>